<dbReference type="InterPro" id="IPR011042">
    <property type="entry name" value="6-blade_b-propeller_TolB-like"/>
</dbReference>
<evidence type="ECO:0000256" key="2">
    <source>
        <dbReference type="SAM" id="SignalP"/>
    </source>
</evidence>
<name>A0ABT1JHT9_ACTCY</name>
<evidence type="ECO:0000313" key="5">
    <source>
        <dbReference type="Proteomes" id="UP000791080"/>
    </source>
</evidence>
<feature type="compositionally biased region" description="Basic and acidic residues" evidence="1">
    <location>
        <begin position="58"/>
        <end position="67"/>
    </location>
</feature>
<keyword evidence="5" id="KW-1185">Reference proteome</keyword>
<feature type="chain" id="PRO_5045052145" evidence="2">
    <location>
        <begin position="30"/>
        <end position="394"/>
    </location>
</feature>
<comment type="caution">
    <text evidence="4">The sequence shown here is derived from an EMBL/GenBank/DDBJ whole genome shotgun (WGS) entry which is preliminary data.</text>
</comment>
<protein>
    <submittedName>
        <fullName evidence="4">Glucose / Sorbosone dehydrogenase</fullName>
    </submittedName>
</protein>
<feature type="signal peptide" evidence="2">
    <location>
        <begin position="1"/>
        <end position="29"/>
    </location>
</feature>
<feature type="compositionally biased region" description="Basic and acidic residues" evidence="1">
    <location>
        <begin position="34"/>
        <end position="43"/>
    </location>
</feature>
<feature type="region of interest" description="Disordered" evidence="1">
    <location>
        <begin position="34"/>
        <end position="78"/>
    </location>
</feature>
<gene>
    <name evidence="4" type="ORF">G443_002349</name>
</gene>
<dbReference type="InterPro" id="IPR012938">
    <property type="entry name" value="Glc/Sorbosone_DH"/>
</dbReference>
<accession>A0ABT1JHT9</accession>
<dbReference type="EMBL" id="AUBJ02000001">
    <property type="protein sequence ID" value="MCP2332079.1"/>
    <property type="molecule type" value="Genomic_DNA"/>
</dbReference>
<evidence type="ECO:0000256" key="1">
    <source>
        <dbReference type="SAM" id="MobiDB-lite"/>
    </source>
</evidence>
<dbReference type="Gene3D" id="2.120.10.30">
    <property type="entry name" value="TolB, C-terminal domain"/>
    <property type="match status" value="1"/>
</dbReference>
<dbReference type="PROSITE" id="PS51257">
    <property type="entry name" value="PROKAR_LIPOPROTEIN"/>
    <property type="match status" value="1"/>
</dbReference>
<dbReference type="Proteomes" id="UP000791080">
    <property type="component" value="Unassembled WGS sequence"/>
</dbReference>
<dbReference type="PANTHER" id="PTHR19328:SF13">
    <property type="entry name" value="HIPL1 PROTEIN"/>
    <property type="match status" value="1"/>
</dbReference>
<sequence>MLRSSRPPRPRRQATWGLLCALLVTAGCADFSEQDQRGAEWSEPRTPTPVQPTPFDSTPERQRRDQPDESTPVPPPEGCVDHHVAVVATCLDPVGGIAVLPDGEHALVGEATTGRIVRVAIQDDPERKDRYEEFATVDVDPSGGGLLGIALSPDYLEDELVYAYVSTPEDNRVVRVARGDSPRPVLTGIPRGGPETGGALALDPAGALLIATGAPSGSEATDPSSPAGKLLRFTPGTDTPEGTAGTASLAVASGLSSPRGICVAPETGQTWVTDRADGLDLLHRVEFDGPLGEAAWNWPERPGVAGCAAWEDMVVVLLTEDSAAANFPLGPEGDFLGAPEPNMVDLFGRLGPLVRSGQDEMWLGTRNKEGGEPESSDDRVLVTIRPETAVGGQD</sequence>
<dbReference type="Pfam" id="PF07995">
    <property type="entry name" value="GSDH"/>
    <property type="match status" value="1"/>
</dbReference>
<dbReference type="RefSeq" id="WP_035273159.1">
    <property type="nucleotide sequence ID" value="NZ_AUBJ02000001.1"/>
</dbReference>
<evidence type="ECO:0000313" key="4">
    <source>
        <dbReference type="EMBL" id="MCP2332079.1"/>
    </source>
</evidence>
<organism evidence="4 5">
    <name type="scientific">Actinoalloteichus caeruleus DSM 43889</name>
    <dbReference type="NCBI Taxonomy" id="1120930"/>
    <lineage>
        <taxon>Bacteria</taxon>
        <taxon>Bacillati</taxon>
        <taxon>Actinomycetota</taxon>
        <taxon>Actinomycetes</taxon>
        <taxon>Pseudonocardiales</taxon>
        <taxon>Pseudonocardiaceae</taxon>
        <taxon>Actinoalloteichus</taxon>
        <taxon>Actinoalloteichus cyanogriseus</taxon>
    </lineage>
</organism>
<proteinExistence type="predicted"/>
<keyword evidence="2" id="KW-0732">Signal</keyword>
<feature type="domain" description="Glucose/Sorbosone dehydrogenase" evidence="3">
    <location>
        <begin position="96"/>
        <end position="274"/>
    </location>
</feature>
<dbReference type="SUPFAM" id="SSF50952">
    <property type="entry name" value="Soluble quinoprotein glucose dehydrogenase"/>
    <property type="match status" value="1"/>
</dbReference>
<reference evidence="4 5" key="1">
    <citation type="submission" date="2013-07" db="EMBL/GenBank/DDBJ databases">
        <authorList>
            <consortium name="DOE Joint Genome Institute"/>
            <person name="Reeve W."/>
            <person name="Huntemann M."/>
            <person name="Han J."/>
            <person name="Chen A."/>
            <person name="Kyrpides N."/>
            <person name="Mavromatis K."/>
            <person name="Markowitz V."/>
            <person name="Palaniappan K."/>
            <person name="Ivanova N."/>
            <person name="Schaumberg A."/>
            <person name="Pati A."/>
            <person name="Liolios K."/>
            <person name="Nordberg H.P."/>
            <person name="Cantor M.N."/>
            <person name="Hua S.X."/>
            <person name="Woyke T."/>
        </authorList>
    </citation>
    <scope>NUCLEOTIDE SEQUENCE [LARGE SCALE GENOMIC DNA]</scope>
    <source>
        <strain evidence="4 5">DSM 43889</strain>
    </source>
</reference>
<evidence type="ECO:0000259" key="3">
    <source>
        <dbReference type="Pfam" id="PF07995"/>
    </source>
</evidence>
<dbReference type="InterPro" id="IPR011041">
    <property type="entry name" value="Quinoprot_gluc/sorb_DH_b-prop"/>
</dbReference>
<reference evidence="4 5" key="2">
    <citation type="submission" date="2022-06" db="EMBL/GenBank/DDBJ databases">
        <title>Genomic Encyclopedia of Type Strains, Phase I: the one thousand microbial genomes (KMG-I) project.</title>
        <authorList>
            <person name="Kyrpides N."/>
        </authorList>
    </citation>
    <scope>NUCLEOTIDE SEQUENCE [LARGE SCALE GENOMIC DNA]</scope>
    <source>
        <strain evidence="4 5">DSM 43889</strain>
    </source>
</reference>
<dbReference type="PANTHER" id="PTHR19328">
    <property type="entry name" value="HEDGEHOG-INTERACTING PROTEIN"/>
    <property type="match status" value="1"/>
</dbReference>